<dbReference type="InterPro" id="IPR029058">
    <property type="entry name" value="AB_hydrolase_fold"/>
</dbReference>
<feature type="domain" description="Carboxylesterase type B" evidence="2">
    <location>
        <begin position="29"/>
        <end position="266"/>
    </location>
</feature>
<dbReference type="AlphaFoldDB" id="A0A8J2VU33"/>
<dbReference type="InterPro" id="IPR002018">
    <property type="entry name" value="CarbesteraseB"/>
</dbReference>
<comment type="caution">
    <text evidence="3">The sequence shown here is derived from an EMBL/GenBank/DDBJ whole genome shotgun (WGS) entry which is preliminary data.</text>
</comment>
<dbReference type="OrthoDB" id="408631at2759"/>
<dbReference type="Pfam" id="PF00135">
    <property type="entry name" value="COesterase"/>
    <property type="match status" value="1"/>
</dbReference>
<reference evidence="3" key="1">
    <citation type="submission" date="2021-09" db="EMBL/GenBank/DDBJ databases">
        <authorList>
            <person name="Martin H S."/>
        </authorList>
    </citation>
    <scope>NUCLEOTIDE SEQUENCE</scope>
</reference>
<evidence type="ECO:0000313" key="4">
    <source>
        <dbReference type="Proteomes" id="UP000789524"/>
    </source>
</evidence>
<keyword evidence="4" id="KW-1185">Reference proteome</keyword>
<dbReference type="Proteomes" id="UP000789524">
    <property type="component" value="Unassembled WGS sequence"/>
</dbReference>
<accession>A0A8J2VU33</accession>
<sequence length="302" mass="34526">MRINFFQNLTGHETIEDPQYVLQNVDIEVLTRAGEGIDFKPCVESGDGFMTQSPWVSLQNAKFKFSYMTGSANQAAMGEVLELTTHKLSQINQNLSKLIPKDLFFDNDKEKSRLALKVKTMYFGDNDISENNRDKLSLCYSDSQYLNSAIRTARLLAKGGSHVYFYEFSLDNNSSPINGSARGDSMNLIFGTEETTSYNDEQTNKNVMREMMINIWISFIKYGNPSAENITWKNLKYGDQKSEEWLSIGSAVEMRKGLHVERLKLWDDLYNSYYIERNKGLGHKPVGFLTIVSWSVLAFLKL</sequence>
<dbReference type="EMBL" id="CAKASE010000054">
    <property type="protein sequence ID" value="CAG9565791.1"/>
    <property type="molecule type" value="Genomic_DNA"/>
</dbReference>
<keyword evidence="1" id="KW-0325">Glycoprotein</keyword>
<dbReference type="SUPFAM" id="SSF53474">
    <property type="entry name" value="alpha/beta-Hydrolases"/>
    <property type="match status" value="1"/>
</dbReference>
<evidence type="ECO:0000313" key="3">
    <source>
        <dbReference type="EMBL" id="CAG9565791.1"/>
    </source>
</evidence>
<gene>
    <name evidence="3" type="ORF">DCHRY22_LOCUS6562</name>
</gene>
<organism evidence="3 4">
    <name type="scientific">Danaus chrysippus</name>
    <name type="common">African queen</name>
    <dbReference type="NCBI Taxonomy" id="151541"/>
    <lineage>
        <taxon>Eukaryota</taxon>
        <taxon>Metazoa</taxon>
        <taxon>Ecdysozoa</taxon>
        <taxon>Arthropoda</taxon>
        <taxon>Hexapoda</taxon>
        <taxon>Insecta</taxon>
        <taxon>Pterygota</taxon>
        <taxon>Neoptera</taxon>
        <taxon>Endopterygota</taxon>
        <taxon>Lepidoptera</taxon>
        <taxon>Glossata</taxon>
        <taxon>Ditrysia</taxon>
        <taxon>Papilionoidea</taxon>
        <taxon>Nymphalidae</taxon>
        <taxon>Danainae</taxon>
        <taxon>Danaini</taxon>
        <taxon>Danaina</taxon>
        <taxon>Danaus</taxon>
        <taxon>Anosia</taxon>
    </lineage>
</organism>
<dbReference type="Gene3D" id="3.40.50.1820">
    <property type="entry name" value="alpha/beta hydrolase"/>
    <property type="match status" value="1"/>
</dbReference>
<evidence type="ECO:0000256" key="1">
    <source>
        <dbReference type="ARBA" id="ARBA00023180"/>
    </source>
</evidence>
<dbReference type="InterPro" id="IPR050309">
    <property type="entry name" value="Type-B_Carboxylest/Lipase"/>
</dbReference>
<evidence type="ECO:0000259" key="2">
    <source>
        <dbReference type="Pfam" id="PF00135"/>
    </source>
</evidence>
<name>A0A8J2VU33_9NEOP</name>
<dbReference type="PANTHER" id="PTHR11559">
    <property type="entry name" value="CARBOXYLESTERASE"/>
    <property type="match status" value="1"/>
</dbReference>
<protein>
    <submittedName>
        <fullName evidence="3">(African queen) hypothetical protein</fullName>
    </submittedName>
</protein>
<proteinExistence type="predicted"/>